<dbReference type="Gene3D" id="3.30.390.50">
    <property type="entry name" value="CO dehydrogenase flavoprotein, C-terminal domain"/>
    <property type="match status" value="1"/>
</dbReference>
<evidence type="ECO:0000256" key="4">
    <source>
        <dbReference type="SAM" id="MobiDB-lite"/>
    </source>
</evidence>
<feature type="region of interest" description="Disordered" evidence="4">
    <location>
        <begin position="108"/>
        <end position="133"/>
    </location>
</feature>
<protein>
    <submittedName>
        <fullName evidence="6">Xanthine dehydrogenase family protein subunit M</fullName>
    </submittedName>
</protein>
<dbReference type="PANTHER" id="PTHR42659:SF2">
    <property type="entry name" value="XANTHINE DEHYDROGENASE SUBUNIT C-RELATED"/>
    <property type="match status" value="1"/>
</dbReference>
<gene>
    <name evidence="6" type="ORF">F8566_34495</name>
</gene>
<reference evidence="6 7" key="1">
    <citation type="submission" date="2019-09" db="EMBL/GenBank/DDBJ databases">
        <title>Actinomadura physcomitrii sp. nov., a novel actinomycete isolated from moss [Physcomitrium sphaericum (Ludw) Fuernr].</title>
        <authorList>
            <person name="Zhuang X."/>
            <person name="Liu C."/>
        </authorList>
    </citation>
    <scope>NUCLEOTIDE SEQUENCE [LARGE SCALE GENOMIC DNA]</scope>
    <source>
        <strain evidence="6 7">HMC1</strain>
    </source>
</reference>
<dbReference type="EMBL" id="WBMT01000019">
    <property type="protein sequence ID" value="KAB2343263.1"/>
    <property type="molecule type" value="Genomic_DNA"/>
</dbReference>
<evidence type="ECO:0000313" key="6">
    <source>
        <dbReference type="EMBL" id="KAB2343263.1"/>
    </source>
</evidence>
<name>A0A6H9YMB3_9ACTN</name>
<evidence type="ECO:0000256" key="3">
    <source>
        <dbReference type="ARBA" id="ARBA00023002"/>
    </source>
</evidence>
<dbReference type="InterPro" id="IPR005107">
    <property type="entry name" value="CO_DH_flav_C"/>
</dbReference>
<dbReference type="InterPro" id="IPR016166">
    <property type="entry name" value="FAD-bd_PCMH"/>
</dbReference>
<feature type="compositionally biased region" description="Polar residues" evidence="4">
    <location>
        <begin position="108"/>
        <end position="117"/>
    </location>
</feature>
<keyword evidence="2" id="KW-0274">FAD</keyword>
<dbReference type="Pfam" id="PF00941">
    <property type="entry name" value="FAD_binding_5"/>
    <property type="match status" value="2"/>
</dbReference>
<dbReference type="Pfam" id="PF03450">
    <property type="entry name" value="CO_deh_flav_C"/>
    <property type="match status" value="1"/>
</dbReference>
<accession>A0A6H9YMB3</accession>
<sequence length="310" mass="33168">MDFLRPTTWADALAAKAEQPDALPIAGGTDVMVEINFDLHRPPALLDLNPIKELATYDTAEAPVLSRGDDPPHPPVKSGWLRIGASVPYTRLINELGDALPGLAQASRTVGSPQIRNRGSVGGNLGAASPAGDSHPPLLAGNAVIEVESAARGVRMIPATEFYLGVKRNALEPDELIRAFWTAPATGAQYFSKIGTRNAMVIAVCSFAIALHPEERRVGTGVGSAAPTPRRATAAEEFLSNELDWDGRTPFSVSAAQRFGELVKEAASPIDDVRGTADYRKHALSVMARRTLTWAWNDYRANKIAGREAS</sequence>
<dbReference type="Proteomes" id="UP000468735">
    <property type="component" value="Unassembled WGS sequence"/>
</dbReference>
<dbReference type="InterPro" id="IPR051312">
    <property type="entry name" value="Diverse_Substr_Oxidored"/>
</dbReference>
<evidence type="ECO:0000313" key="7">
    <source>
        <dbReference type="Proteomes" id="UP000468735"/>
    </source>
</evidence>
<dbReference type="OrthoDB" id="9793944at2"/>
<comment type="caution">
    <text evidence="6">The sequence shown here is derived from an EMBL/GenBank/DDBJ whole genome shotgun (WGS) entry which is preliminary data.</text>
</comment>
<dbReference type="PANTHER" id="PTHR42659">
    <property type="entry name" value="XANTHINE DEHYDROGENASE SUBUNIT C-RELATED"/>
    <property type="match status" value="1"/>
</dbReference>
<dbReference type="SUPFAM" id="SSF56176">
    <property type="entry name" value="FAD-binding/transporter-associated domain-like"/>
    <property type="match status" value="1"/>
</dbReference>
<dbReference type="InterPro" id="IPR036318">
    <property type="entry name" value="FAD-bd_PCMH-like_sf"/>
</dbReference>
<dbReference type="RefSeq" id="WP_151566066.1">
    <property type="nucleotide sequence ID" value="NZ_WBMT01000019.1"/>
</dbReference>
<organism evidence="6 7">
    <name type="scientific">Actinomadura rudentiformis</name>
    <dbReference type="NCBI Taxonomy" id="359158"/>
    <lineage>
        <taxon>Bacteria</taxon>
        <taxon>Bacillati</taxon>
        <taxon>Actinomycetota</taxon>
        <taxon>Actinomycetes</taxon>
        <taxon>Streptosporangiales</taxon>
        <taxon>Thermomonosporaceae</taxon>
        <taxon>Actinomadura</taxon>
    </lineage>
</organism>
<dbReference type="InterPro" id="IPR016169">
    <property type="entry name" value="FAD-bd_PCMH_sub2"/>
</dbReference>
<dbReference type="Gene3D" id="3.30.465.10">
    <property type="match status" value="1"/>
</dbReference>
<dbReference type="InterPro" id="IPR016167">
    <property type="entry name" value="FAD-bd_PCMH_sub1"/>
</dbReference>
<dbReference type="GO" id="GO:0071949">
    <property type="term" value="F:FAD binding"/>
    <property type="evidence" value="ECO:0007669"/>
    <property type="project" value="InterPro"/>
</dbReference>
<dbReference type="SMART" id="SM01092">
    <property type="entry name" value="CO_deh_flav_C"/>
    <property type="match status" value="1"/>
</dbReference>
<keyword evidence="1" id="KW-0285">Flavoprotein</keyword>
<keyword evidence="7" id="KW-1185">Reference proteome</keyword>
<dbReference type="SUPFAM" id="SSF55447">
    <property type="entry name" value="CO dehydrogenase flavoprotein C-terminal domain-like"/>
    <property type="match status" value="1"/>
</dbReference>
<dbReference type="InterPro" id="IPR002346">
    <property type="entry name" value="Mopterin_DH_FAD-bd"/>
</dbReference>
<dbReference type="GO" id="GO:0016491">
    <property type="term" value="F:oxidoreductase activity"/>
    <property type="evidence" value="ECO:0007669"/>
    <property type="project" value="UniProtKB-KW"/>
</dbReference>
<evidence type="ECO:0000259" key="5">
    <source>
        <dbReference type="PROSITE" id="PS51387"/>
    </source>
</evidence>
<feature type="domain" description="FAD-binding PCMH-type" evidence="5">
    <location>
        <begin position="1"/>
        <end position="187"/>
    </location>
</feature>
<keyword evidence="3" id="KW-0560">Oxidoreductase</keyword>
<dbReference type="AlphaFoldDB" id="A0A6H9YMB3"/>
<dbReference type="InterPro" id="IPR036683">
    <property type="entry name" value="CO_DH_flav_C_dom_sf"/>
</dbReference>
<proteinExistence type="predicted"/>
<evidence type="ECO:0000256" key="2">
    <source>
        <dbReference type="ARBA" id="ARBA00022827"/>
    </source>
</evidence>
<dbReference type="Gene3D" id="3.30.43.10">
    <property type="entry name" value="Uridine Diphospho-n-acetylenolpyruvylglucosamine Reductase, domain 2"/>
    <property type="match status" value="1"/>
</dbReference>
<dbReference type="PROSITE" id="PS51387">
    <property type="entry name" value="FAD_PCMH"/>
    <property type="match status" value="1"/>
</dbReference>
<evidence type="ECO:0000256" key="1">
    <source>
        <dbReference type="ARBA" id="ARBA00022630"/>
    </source>
</evidence>